<organism evidence="1">
    <name type="scientific">Arundo donax</name>
    <name type="common">Giant reed</name>
    <name type="synonym">Donax arundinaceus</name>
    <dbReference type="NCBI Taxonomy" id="35708"/>
    <lineage>
        <taxon>Eukaryota</taxon>
        <taxon>Viridiplantae</taxon>
        <taxon>Streptophyta</taxon>
        <taxon>Embryophyta</taxon>
        <taxon>Tracheophyta</taxon>
        <taxon>Spermatophyta</taxon>
        <taxon>Magnoliopsida</taxon>
        <taxon>Liliopsida</taxon>
        <taxon>Poales</taxon>
        <taxon>Poaceae</taxon>
        <taxon>PACMAD clade</taxon>
        <taxon>Arundinoideae</taxon>
        <taxon>Arundineae</taxon>
        <taxon>Arundo</taxon>
    </lineage>
</organism>
<sequence length="119" mass="13309">MPLLKQLLIGMSTSSRRSHCACQRKELSTRASTQNDSRHMVCISIIFSGGLCLNMKSLHTGIRGKHTLCGSSNSTTKAPIHQRFLFLDAPHIQSFHQPLTPRALPRSSHWMSVCAPIQW</sequence>
<reference evidence="1" key="1">
    <citation type="submission" date="2014-09" db="EMBL/GenBank/DDBJ databases">
        <authorList>
            <person name="Magalhaes I.L.F."/>
            <person name="Oliveira U."/>
            <person name="Santos F.R."/>
            <person name="Vidigal T.H.D.A."/>
            <person name="Brescovit A.D."/>
            <person name="Santos A.J."/>
        </authorList>
    </citation>
    <scope>NUCLEOTIDE SEQUENCE</scope>
    <source>
        <tissue evidence="1">Shoot tissue taken approximately 20 cm above the soil surface</tissue>
    </source>
</reference>
<dbReference type="EMBL" id="GBRH01174292">
    <property type="protein sequence ID" value="JAE23604.1"/>
    <property type="molecule type" value="Transcribed_RNA"/>
</dbReference>
<dbReference type="AlphaFoldDB" id="A0A0A9GJP9"/>
<name>A0A0A9GJP9_ARUDO</name>
<proteinExistence type="predicted"/>
<accession>A0A0A9GJP9</accession>
<reference evidence="1" key="2">
    <citation type="journal article" date="2015" name="Data Brief">
        <title>Shoot transcriptome of the giant reed, Arundo donax.</title>
        <authorList>
            <person name="Barrero R.A."/>
            <person name="Guerrero F.D."/>
            <person name="Moolhuijzen P."/>
            <person name="Goolsby J.A."/>
            <person name="Tidwell J."/>
            <person name="Bellgard S.E."/>
            <person name="Bellgard M.I."/>
        </authorList>
    </citation>
    <scope>NUCLEOTIDE SEQUENCE</scope>
    <source>
        <tissue evidence="1">Shoot tissue taken approximately 20 cm above the soil surface</tissue>
    </source>
</reference>
<protein>
    <submittedName>
        <fullName evidence="1">Uncharacterized protein</fullName>
    </submittedName>
</protein>
<evidence type="ECO:0000313" key="1">
    <source>
        <dbReference type="EMBL" id="JAE23604.1"/>
    </source>
</evidence>